<evidence type="ECO:0000313" key="1">
    <source>
        <dbReference type="EMBL" id="EJK73418.1"/>
    </source>
</evidence>
<evidence type="ECO:0000313" key="2">
    <source>
        <dbReference type="Proteomes" id="UP000266841"/>
    </source>
</evidence>
<comment type="caution">
    <text evidence="1">The sequence shown here is derived from an EMBL/GenBank/DDBJ whole genome shotgun (WGS) entry which is preliminary data.</text>
</comment>
<dbReference type="Proteomes" id="UP000266841">
    <property type="component" value="Unassembled WGS sequence"/>
</dbReference>
<accession>K0T3Z2</accession>
<protein>
    <submittedName>
        <fullName evidence="1">Uncharacterized protein</fullName>
    </submittedName>
</protein>
<reference evidence="1 2" key="1">
    <citation type="journal article" date="2012" name="Genome Biol.">
        <title>Genome and low-iron response of an oceanic diatom adapted to chronic iron limitation.</title>
        <authorList>
            <person name="Lommer M."/>
            <person name="Specht M."/>
            <person name="Roy A.S."/>
            <person name="Kraemer L."/>
            <person name="Andreson R."/>
            <person name="Gutowska M.A."/>
            <person name="Wolf J."/>
            <person name="Bergner S.V."/>
            <person name="Schilhabel M.B."/>
            <person name="Klostermeier U.C."/>
            <person name="Beiko R.G."/>
            <person name="Rosenstiel P."/>
            <person name="Hippler M."/>
            <person name="Laroche J."/>
        </authorList>
    </citation>
    <scope>NUCLEOTIDE SEQUENCE [LARGE SCALE GENOMIC DNA]</scope>
    <source>
        <strain evidence="1 2">CCMP1005</strain>
    </source>
</reference>
<sequence>MKLAAAALTVGAVSASSIPANSKTGRSIMSKARRLDQGDMTW</sequence>
<keyword evidence="2" id="KW-1185">Reference proteome</keyword>
<proteinExistence type="predicted"/>
<dbReference type="EMBL" id="AGNL01004508">
    <property type="protein sequence ID" value="EJK73418.1"/>
    <property type="molecule type" value="Genomic_DNA"/>
</dbReference>
<gene>
    <name evidence="1" type="ORF">THAOC_04958</name>
</gene>
<feature type="non-terminal residue" evidence="1">
    <location>
        <position position="42"/>
    </location>
</feature>
<name>K0T3Z2_THAOC</name>
<dbReference type="OrthoDB" id="45095at2759"/>
<organism evidence="1 2">
    <name type="scientific">Thalassiosira oceanica</name>
    <name type="common">Marine diatom</name>
    <dbReference type="NCBI Taxonomy" id="159749"/>
    <lineage>
        <taxon>Eukaryota</taxon>
        <taxon>Sar</taxon>
        <taxon>Stramenopiles</taxon>
        <taxon>Ochrophyta</taxon>
        <taxon>Bacillariophyta</taxon>
        <taxon>Coscinodiscophyceae</taxon>
        <taxon>Thalassiosirophycidae</taxon>
        <taxon>Thalassiosirales</taxon>
        <taxon>Thalassiosiraceae</taxon>
        <taxon>Thalassiosira</taxon>
    </lineage>
</organism>
<dbReference type="OMA" id="QMEFFVG"/>
<dbReference type="AlphaFoldDB" id="K0T3Z2"/>